<keyword evidence="4 6" id="KW-0223">Dioxygenase</keyword>
<gene>
    <name evidence="6" type="ORF">DFR24_1302</name>
</gene>
<evidence type="ECO:0000313" key="6">
    <source>
        <dbReference type="EMBL" id="TDU31918.1"/>
    </source>
</evidence>
<dbReference type="EMBL" id="SOBT01000008">
    <property type="protein sequence ID" value="TDU31918.1"/>
    <property type="molecule type" value="Genomic_DNA"/>
</dbReference>
<dbReference type="OrthoDB" id="7062869at2"/>
<dbReference type="GO" id="GO:0051213">
    <property type="term" value="F:dioxygenase activity"/>
    <property type="evidence" value="ECO:0007669"/>
    <property type="project" value="UniProtKB-KW"/>
</dbReference>
<dbReference type="GO" id="GO:0019380">
    <property type="term" value="P:3-phenylpropionate catabolic process"/>
    <property type="evidence" value="ECO:0007669"/>
    <property type="project" value="TreeGrafter"/>
</dbReference>
<proteinExistence type="inferred from homology"/>
<comment type="caution">
    <text evidence="6">The sequence shown here is derived from an EMBL/GenBank/DDBJ whole genome shotgun (WGS) entry which is preliminary data.</text>
</comment>
<name>A0A4R7PCY6_9GAMM</name>
<organism evidence="6 7">
    <name type="scientific">Panacagrimonas perspica</name>
    <dbReference type="NCBI Taxonomy" id="381431"/>
    <lineage>
        <taxon>Bacteria</taxon>
        <taxon>Pseudomonadati</taxon>
        <taxon>Pseudomonadota</taxon>
        <taxon>Gammaproteobacteria</taxon>
        <taxon>Nevskiales</taxon>
        <taxon>Nevskiaceae</taxon>
        <taxon>Panacagrimonas</taxon>
    </lineage>
</organism>
<evidence type="ECO:0000256" key="2">
    <source>
        <dbReference type="ARBA" id="ARBA00009570"/>
    </source>
</evidence>
<dbReference type="Proteomes" id="UP000295341">
    <property type="component" value="Unassembled WGS sequence"/>
</dbReference>
<reference evidence="6 7" key="1">
    <citation type="submission" date="2019-03" db="EMBL/GenBank/DDBJ databases">
        <title>Genomic Encyclopedia of Type Strains, Phase IV (KMG-IV): sequencing the most valuable type-strain genomes for metagenomic binning, comparative biology and taxonomic classification.</title>
        <authorList>
            <person name="Goeker M."/>
        </authorList>
    </citation>
    <scope>NUCLEOTIDE SEQUENCE [LARGE SCALE GENOMIC DNA]</scope>
    <source>
        <strain evidence="6 7">DSM 26377</strain>
    </source>
</reference>
<evidence type="ECO:0000256" key="1">
    <source>
        <dbReference type="ARBA" id="ARBA00005211"/>
    </source>
</evidence>
<evidence type="ECO:0000256" key="3">
    <source>
        <dbReference type="ARBA" id="ARBA00022797"/>
    </source>
</evidence>
<sequence length="164" mass="19117">MLTIDTVTREQVEDFMFLEAEMLDEWRLKEWLTLFTADGSYYVPTTDTPANASPDNALFYVADDRFRLEQRVERLLKRTAHAEFPKSKTRHLVSNVRIRARHDDELDVGAAVLTYRTKMGLTETYIGSYRYRIAVTPEGLRIREKRCILDMEGLKPNGRISIIL</sequence>
<evidence type="ECO:0000256" key="4">
    <source>
        <dbReference type="ARBA" id="ARBA00022964"/>
    </source>
</evidence>
<dbReference type="PANTHER" id="PTHR41534:SF2">
    <property type="entry name" value="3-PHENYLPROPIONATE_CINNAMIC ACID DIOXYGENASE SUBUNIT BETA"/>
    <property type="match status" value="1"/>
</dbReference>
<dbReference type="CDD" id="cd00667">
    <property type="entry name" value="ring_hydroxylating_dioxygenases_beta"/>
    <property type="match status" value="1"/>
</dbReference>
<dbReference type="AlphaFoldDB" id="A0A4R7PCY6"/>
<keyword evidence="3" id="KW-0058">Aromatic hydrocarbons catabolism</keyword>
<protein>
    <submittedName>
        <fullName evidence="6">p-cumate 2,3-dioxygenase beta subunit</fullName>
    </submittedName>
</protein>
<dbReference type="InterPro" id="IPR032710">
    <property type="entry name" value="NTF2-like_dom_sf"/>
</dbReference>
<comment type="pathway">
    <text evidence="1">Aromatic compound metabolism.</text>
</comment>
<dbReference type="SUPFAM" id="SSF54427">
    <property type="entry name" value="NTF2-like"/>
    <property type="match status" value="1"/>
</dbReference>
<comment type="similarity">
    <text evidence="2">Belongs to the bacterial ring-hydroxylating dioxygenase beta subunit family.</text>
</comment>
<accession>A0A4R7PCY6</accession>
<dbReference type="Pfam" id="PF00866">
    <property type="entry name" value="Ring_hydroxyl_B"/>
    <property type="match status" value="1"/>
</dbReference>
<evidence type="ECO:0000313" key="7">
    <source>
        <dbReference type="Proteomes" id="UP000295341"/>
    </source>
</evidence>
<keyword evidence="7" id="KW-1185">Reference proteome</keyword>
<dbReference type="InterPro" id="IPR000391">
    <property type="entry name" value="Rng_hydr_dOase-bsu"/>
</dbReference>
<keyword evidence="5" id="KW-0560">Oxidoreductase</keyword>
<dbReference type="PANTHER" id="PTHR41534">
    <property type="entry name" value="BLR3401 PROTEIN"/>
    <property type="match status" value="1"/>
</dbReference>
<dbReference type="Gene3D" id="3.10.450.50">
    <property type="match status" value="1"/>
</dbReference>
<dbReference type="RefSeq" id="WP_133880466.1">
    <property type="nucleotide sequence ID" value="NZ_MWIN01000006.1"/>
</dbReference>
<evidence type="ECO:0000256" key="5">
    <source>
        <dbReference type="ARBA" id="ARBA00023002"/>
    </source>
</evidence>